<feature type="transmembrane region" description="Helical" evidence="1">
    <location>
        <begin position="75"/>
        <end position="94"/>
    </location>
</feature>
<dbReference type="EMBL" id="SJSK01000002">
    <property type="protein sequence ID" value="TCC92373.1"/>
    <property type="molecule type" value="Genomic_DNA"/>
</dbReference>
<accession>A0A4R0MZI6</accession>
<dbReference type="AlphaFoldDB" id="A0A4R0MZI6"/>
<dbReference type="OrthoDB" id="8396882at2"/>
<dbReference type="Proteomes" id="UP000292884">
    <property type="component" value="Unassembled WGS sequence"/>
</dbReference>
<keyword evidence="3" id="KW-1185">Reference proteome</keyword>
<name>A0A4R0MZI6_9SPHI</name>
<keyword evidence="1" id="KW-0812">Transmembrane</keyword>
<feature type="transmembrane region" description="Helical" evidence="1">
    <location>
        <begin position="124"/>
        <end position="142"/>
    </location>
</feature>
<dbReference type="InterPro" id="IPR009476">
    <property type="entry name" value="DUF1097"/>
</dbReference>
<protein>
    <submittedName>
        <fullName evidence="2">DUF1097 domain-containing protein</fullName>
    </submittedName>
</protein>
<evidence type="ECO:0000256" key="1">
    <source>
        <dbReference type="SAM" id="Phobius"/>
    </source>
</evidence>
<proteinExistence type="predicted"/>
<reference evidence="2 3" key="1">
    <citation type="submission" date="2019-02" db="EMBL/GenBank/DDBJ databases">
        <title>Pedobacter sp. RP-1-13 sp. nov., isolated from Arctic soil.</title>
        <authorList>
            <person name="Dahal R.H."/>
        </authorList>
    </citation>
    <scope>NUCLEOTIDE SEQUENCE [LARGE SCALE GENOMIC DNA]</scope>
    <source>
        <strain evidence="2 3">RP-1-13</strain>
    </source>
</reference>
<gene>
    <name evidence="2" type="ORF">EZ428_11655</name>
</gene>
<evidence type="ECO:0000313" key="2">
    <source>
        <dbReference type="EMBL" id="TCC92373.1"/>
    </source>
</evidence>
<dbReference type="Pfam" id="PF06496">
    <property type="entry name" value="DUF1097"/>
    <property type="match status" value="1"/>
</dbReference>
<keyword evidence="1" id="KW-1133">Transmembrane helix</keyword>
<feature type="transmembrane region" description="Helical" evidence="1">
    <location>
        <begin position="51"/>
        <end position="69"/>
    </location>
</feature>
<comment type="caution">
    <text evidence="2">The sequence shown here is derived from an EMBL/GenBank/DDBJ whole genome shotgun (WGS) entry which is preliminary data.</text>
</comment>
<dbReference type="RefSeq" id="WP_131553311.1">
    <property type="nucleotide sequence ID" value="NZ_SJSK01000002.1"/>
</dbReference>
<evidence type="ECO:0000313" key="3">
    <source>
        <dbReference type="Proteomes" id="UP000292884"/>
    </source>
</evidence>
<keyword evidence="1" id="KW-0472">Membrane</keyword>
<organism evidence="2 3">
    <name type="scientific">Pedobacter frigiditerrae</name>
    <dbReference type="NCBI Taxonomy" id="2530452"/>
    <lineage>
        <taxon>Bacteria</taxon>
        <taxon>Pseudomonadati</taxon>
        <taxon>Bacteroidota</taxon>
        <taxon>Sphingobacteriia</taxon>
        <taxon>Sphingobacteriales</taxon>
        <taxon>Sphingobacteriaceae</taxon>
        <taxon>Pedobacter</taxon>
    </lineage>
</organism>
<sequence>MKTFITAIIFGLFGAVAVSISFAMAWPTWVMFIAWVSYYLFGKTVLSSLKAFIQIGLGILMGVLIQLTGGVLGKVIGTLGFPIAVFIFIGSLAYFARTKTLNNIPAWFLGLIVVFGVHPPLAPLPILQLAIPLFFGFLFAWLNDSAVEKVNAQKTNHSLNQNH</sequence>